<comment type="caution">
    <text evidence="8">The sequence shown here is derived from an EMBL/GenBank/DDBJ whole genome shotgun (WGS) entry which is preliminary data.</text>
</comment>
<feature type="transmembrane region" description="Helical" evidence="7">
    <location>
        <begin position="129"/>
        <end position="149"/>
    </location>
</feature>
<evidence type="ECO:0000256" key="1">
    <source>
        <dbReference type="ARBA" id="ARBA00004651"/>
    </source>
</evidence>
<dbReference type="EMBL" id="JBFOHL010000001">
    <property type="protein sequence ID" value="MEW9622856.1"/>
    <property type="molecule type" value="Genomic_DNA"/>
</dbReference>
<feature type="transmembrane region" description="Helical" evidence="7">
    <location>
        <begin position="155"/>
        <end position="177"/>
    </location>
</feature>
<keyword evidence="6 7" id="KW-0472">Membrane</keyword>
<protein>
    <submittedName>
        <fullName evidence="8">FUSC family protein</fullName>
    </submittedName>
</protein>
<proteinExistence type="predicted"/>
<evidence type="ECO:0000256" key="6">
    <source>
        <dbReference type="ARBA" id="ARBA00023136"/>
    </source>
</evidence>
<dbReference type="Pfam" id="PF04632">
    <property type="entry name" value="FUSC"/>
    <property type="match status" value="1"/>
</dbReference>
<dbReference type="InterPro" id="IPR006726">
    <property type="entry name" value="PHBA_efflux_AaeB/fusaric-R"/>
</dbReference>
<keyword evidence="5 7" id="KW-1133">Transmembrane helix</keyword>
<organism evidence="8 9">
    <name type="scientific">Rhodanobacter geophilus</name>
    <dbReference type="NCBI Taxonomy" id="3162488"/>
    <lineage>
        <taxon>Bacteria</taxon>
        <taxon>Pseudomonadati</taxon>
        <taxon>Pseudomonadota</taxon>
        <taxon>Gammaproteobacteria</taxon>
        <taxon>Lysobacterales</taxon>
        <taxon>Rhodanobacteraceae</taxon>
        <taxon>Rhodanobacter</taxon>
    </lineage>
</organism>
<comment type="subcellular location">
    <subcellularLocation>
        <location evidence="1">Cell membrane</location>
        <topology evidence="1">Multi-pass membrane protein</topology>
    </subcellularLocation>
</comment>
<evidence type="ECO:0000256" key="7">
    <source>
        <dbReference type="SAM" id="Phobius"/>
    </source>
</evidence>
<keyword evidence="2" id="KW-0813">Transport</keyword>
<keyword evidence="9" id="KW-1185">Reference proteome</keyword>
<dbReference type="Proteomes" id="UP001556170">
    <property type="component" value="Unassembled WGS sequence"/>
</dbReference>
<evidence type="ECO:0000313" key="9">
    <source>
        <dbReference type="Proteomes" id="UP001556170"/>
    </source>
</evidence>
<evidence type="ECO:0000256" key="2">
    <source>
        <dbReference type="ARBA" id="ARBA00022448"/>
    </source>
</evidence>
<feature type="transmembrane region" description="Helical" evidence="7">
    <location>
        <begin position="465"/>
        <end position="483"/>
    </location>
</feature>
<feature type="transmembrane region" description="Helical" evidence="7">
    <location>
        <begin position="103"/>
        <end position="122"/>
    </location>
</feature>
<feature type="transmembrane region" description="Helical" evidence="7">
    <location>
        <begin position="520"/>
        <end position="541"/>
    </location>
</feature>
<feature type="transmembrane region" description="Helical" evidence="7">
    <location>
        <begin position="383"/>
        <end position="405"/>
    </location>
</feature>
<evidence type="ECO:0000313" key="8">
    <source>
        <dbReference type="EMBL" id="MEW9622856.1"/>
    </source>
</evidence>
<accession>A0ABV3QK90</accession>
<reference evidence="8 9" key="1">
    <citation type="submission" date="2024-06" db="EMBL/GenBank/DDBJ databases">
        <authorList>
            <person name="Woo H."/>
        </authorList>
    </citation>
    <scope>NUCLEOTIDE SEQUENCE [LARGE SCALE GENOMIC DNA]</scope>
    <source>
        <strain evidence="8 9">S2-g</strain>
    </source>
</reference>
<evidence type="ECO:0000256" key="3">
    <source>
        <dbReference type="ARBA" id="ARBA00022475"/>
    </source>
</evidence>
<sequence>MSAASTKTGLAARRWPALAEAFAGEGRTWLFVFKTLLALYLAAWLAMWLRLEQPATAMITVGIVMHPHSGMVRAKSFYRAIGTLCGSTFGLALLCVFPQQRVLFLLCMSLWVGLCAGGATLYRNFMAYGFVLAGYTAAIVALPAVGNPLGVFDSALMRVSEVMLGLVVAGVVSDLVFPERLRMVLRKTAREHFAHFIDFVRGSTGGSIPRAEMEQAHLRFVRAAVELENQRASVIFEDPEIRARSTRMRLLNQHNMAAATSFQSLHHLINRLQREGRDAEVAALIALYRPIGAALTTAPAELHDPAVLAPRLRECAQRLPALEAELHAGLAPGRAQLAFDTGATVLGRFLDELCGYVEVELALRGHVQRGDVERVHFRRGNDATGAMVAVLRTFLTMAALSTFWIASGWTFGASAMLLATIFSGLFAATPNPLASAFSMLAGYALGMLAGLFTACVLLPGSDGFAMLIAATLPLLLAGPWLNAHPELGNIGGGYAIGIVYILALKNPMVYDPAHAFNDAIAQLAGVALAAVSFVFVPRVTGSGWQRRRQFRRLREQVVEAAGAPLEGLPWRFESESRDLFHQAIVHTRPGSRESRELLAWALAVHESGRALIELRQQLRAGRFAVEVHEAVDRAVQAVAQLYRRPDAVRRQQAEDAVRDAIEACAAAPALRPRLYQLLGALRDDESPLATWMPTMEPARAT</sequence>
<feature type="transmembrane region" description="Helical" evidence="7">
    <location>
        <begin position="77"/>
        <end position="97"/>
    </location>
</feature>
<feature type="transmembrane region" description="Helical" evidence="7">
    <location>
        <begin position="440"/>
        <end position="459"/>
    </location>
</feature>
<name>A0ABV3QK90_9GAMM</name>
<keyword evidence="3" id="KW-1003">Cell membrane</keyword>
<dbReference type="RefSeq" id="WP_367843166.1">
    <property type="nucleotide sequence ID" value="NZ_JBFOHL010000001.1"/>
</dbReference>
<feature type="transmembrane region" description="Helical" evidence="7">
    <location>
        <begin position="490"/>
        <end position="508"/>
    </location>
</feature>
<gene>
    <name evidence="8" type="ORF">ABQJ56_01230</name>
</gene>
<keyword evidence="4 7" id="KW-0812">Transmembrane</keyword>
<dbReference type="PANTHER" id="PTHR30509">
    <property type="entry name" value="P-HYDROXYBENZOIC ACID EFFLUX PUMP SUBUNIT-RELATED"/>
    <property type="match status" value="1"/>
</dbReference>
<feature type="transmembrane region" description="Helical" evidence="7">
    <location>
        <begin position="29"/>
        <end position="49"/>
    </location>
</feature>
<evidence type="ECO:0000256" key="5">
    <source>
        <dbReference type="ARBA" id="ARBA00022989"/>
    </source>
</evidence>
<feature type="transmembrane region" description="Helical" evidence="7">
    <location>
        <begin position="411"/>
        <end position="428"/>
    </location>
</feature>
<dbReference type="PANTHER" id="PTHR30509:SF9">
    <property type="entry name" value="MULTIDRUG RESISTANCE PROTEIN MDTO"/>
    <property type="match status" value="1"/>
</dbReference>
<evidence type="ECO:0000256" key="4">
    <source>
        <dbReference type="ARBA" id="ARBA00022692"/>
    </source>
</evidence>